<sequence length="279" mass="31480">MKNILLAINPEKPSIPCMQFGCYLAQLTQSRLTAVFVEKHLADKSPALKTVFGVPYVETILASDLPGYAEHEEMRAIYQETFTKICEDRGVRHSINQDLTSPLDGLIQESRFADLLVIARDTSLEHKTGQSPSDFVKDIIAKAECPVIVAPITFTEIDEILLAYDESRSSAFAVKQFSYLFPEMDELKLTMLHVNESGHENEVQREKLSHWLSAHFNYAAFKITTGKAGSELYKHLYNKKRTLVIMGSYGRTSFSTLLLPSTADSLLENLDLPFFFAHH</sequence>
<dbReference type="RefSeq" id="WP_082212716.1">
    <property type="nucleotide sequence ID" value="NZ_FUZA01000001.1"/>
</dbReference>
<dbReference type="STRING" id="651661.SAMN05660293_00086"/>
<dbReference type="SUPFAM" id="SSF52402">
    <property type="entry name" value="Adenine nucleotide alpha hydrolases-like"/>
    <property type="match status" value="2"/>
</dbReference>
<gene>
    <name evidence="1" type="ORF">SAMN05660293_00086</name>
</gene>
<accession>A0A1T5B7F8</accession>
<dbReference type="InterPro" id="IPR006015">
    <property type="entry name" value="Universal_stress_UspA"/>
</dbReference>
<dbReference type="Proteomes" id="UP000190897">
    <property type="component" value="Unassembled WGS sequence"/>
</dbReference>
<name>A0A1T5B7F8_9BACT</name>
<organism evidence="1 2">
    <name type="scientific">Dyadobacter psychrophilus</name>
    <dbReference type="NCBI Taxonomy" id="651661"/>
    <lineage>
        <taxon>Bacteria</taxon>
        <taxon>Pseudomonadati</taxon>
        <taxon>Bacteroidota</taxon>
        <taxon>Cytophagia</taxon>
        <taxon>Cytophagales</taxon>
        <taxon>Spirosomataceae</taxon>
        <taxon>Dyadobacter</taxon>
    </lineage>
</organism>
<reference evidence="2" key="1">
    <citation type="submission" date="2017-02" db="EMBL/GenBank/DDBJ databases">
        <authorList>
            <person name="Varghese N."/>
            <person name="Submissions S."/>
        </authorList>
    </citation>
    <scope>NUCLEOTIDE SEQUENCE [LARGE SCALE GENOMIC DNA]</scope>
    <source>
        <strain evidence="2">DSM 22270</strain>
    </source>
</reference>
<dbReference type="CDD" id="cd00293">
    <property type="entry name" value="USP-like"/>
    <property type="match status" value="1"/>
</dbReference>
<evidence type="ECO:0000313" key="2">
    <source>
        <dbReference type="Proteomes" id="UP000190897"/>
    </source>
</evidence>
<dbReference type="OrthoDB" id="641005at2"/>
<protein>
    <recommendedName>
        <fullName evidence="3">Nucleotide-binding universal stress protein, UspA family</fullName>
    </recommendedName>
</protein>
<dbReference type="AlphaFoldDB" id="A0A1T5B7F8"/>
<dbReference type="PRINTS" id="PR01438">
    <property type="entry name" value="UNVRSLSTRESS"/>
</dbReference>
<proteinExistence type="predicted"/>
<evidence type="ECO:0000313" key="1">
    <source>
        <dbReference type="EMBL" id="SKB43211.1"/>
    </source>
</evidence>
<evidence type="ECO:0008006" key="3">
    <source>
        <dbReference type="Google" id="ProtNLM"/>
    </source>
</evidence>
<dbReference type="EMBL" id="FUZA01000001">
    <property type="protein sequence ID" value="SKB43211.1"/>
    <property type="molecule type" value="Genomic_DNA"/>
</dbReference>
<keyword evidence="2" id="KW-1185">Reference proteome</keyword>
<dbReference type="Gene3D" id="3.40.50.12370">
    <property type="match status" value="1"/>
</dbReference>